<proteinExistence type="predicted"/>
<feature type="compositionally biased region" description="Basic and acidic residues" evidence="1">
    <location>
        <begin position="23"/>
        <end position="36"/>
    </location>
</feature>
<reference evidence="2 3" key="1">
    <citation type="journal article" date="2017" name="Curr. Biol.">
        <title>The Evolution of Venom by Co-option of Single-Copy Genes.</title>
        <authorList>
            <person name="Martinson E.O."/>
            <person name="Mrinalini"/>
            <person name="Kelkar Y.D."/>
            <person name="Chang C.H."/>
            <person name="Werren J.H."/>
        </authorList>
    </citation>
    <scope>NUCLEOTIDE SEQUENCE [LARGE SCALE GENOMIC DNA]</scope>
    <source>
        <strain evidence="2 3">Alberta</strain>
        <tissue evidence="2">Whole body</tissue>
    </source>
</reference>
<sequence>MILRNYPRNDELKLQRGKKRNLSRCERKDVQEREKAQQYQQGKQSTNNEVLEVKKGNRDAADTSNQDDQRDGAVATDCVEDDELHSQEAESPRGVGAAGSSQDDELNVHGVGRDENDEAGWNAYDEVGSSEDDEPRRAGKIVCYCIK</sequence>
<dbReference type="EMBL" id="NNAY01002916">
    <property type="protein sequence ID" value="OXU20323.1"/>
    <property type="molecule type" value="Genomic_DNA"/>
</dbReference>
<feature type="region of interest" description="Disordered" evidence="1">
    <location>
        <begin position="1"/>
        <end position="135"/>
    </location>
</feature>
<evidence type="ECO:0000313" key="2">
    <source>
        <dbReference type="EMBL" id="OXU20323.1"/>
    </source>
</evidence>
<feature type="compositionally biased region" description="Basic and acidic residues" evidence="1">
    <location>
        <begin position="51"/>
        <end position="71"/>
    </location>
</feature>
<dbReference type="Proteomes" id="UP000215335">
    <property type="component" value="Unassembled WGS sequence"/>
</dbReference>
<keyword evidence="3" id="KW-1185">Reference proteome</keyword>
<protein>
    <submittedName>
        <fullName evidence="2">Uncharacterized protein</fullName>
    </submittedName>
</protein>
<organism evidence="2 3">
    <name type="scientific">Trichomalopsis sarcophagae</name>
    <dbReference type="NCBI Taxonomy" id="543379"/>
    <lineage>
        <taxon>Eukaryota</taxon>
        <taxon>Metazoa</taxon>
        <taxon>Ecdysozoa</taxon>
        <taxon>Arthropoda</taxon>
        <taxon>Hexapoda</taxon>
        <taxon>Insecta</taxon>
        <taxon>Pterygota</taxon>
        <taxon>Neoptera</taxon>
        <taxon>Endopterygota</taxon>
        <taxon>Hymenoptera</taxon>
        <taxon>Apocrita</taxon>
        <taxon>Proctotrupomorpha</taxon>
        <taxon>Chalcidoidea</taxon>
        <taxon>Pteromalidae</taxon>
        <taxon>Pteromalinae</taxon>
        <taxon>Trichomalopsis</taxon>
    </lineage>
</organism>
<dbReference type="AlphaFoldDB" id="A0A232EPP7"/>
<evidence type="ECO:0000313" key="3">
    <source>
        <dbReference type="Proteomes" id="UP000215335"/>
    </source>
</evidence>
<accession>A0A232EPP7</accession>
<feature type="compositionally biased region" description="Polar residues" evidence="1">
    <location>
        <begin position="37"/>
        <end position="49"/>
    </location>
</feature>
<gene>
    <name evidence="2" type="ORF">TSAR_012877</name>
</gene>
<name>A0A232EPP7_9HYME</name>
<comment type="caution">
    <text evidence="2">The sequence shown here is derived from an EMBL/GenBank/DDBJ whole genome shotgun (WGS) entry which is preliminary data.</text>
</comment>
<evidence type="ECO:0000256" key="1">
    <source>
        <dbReference type="SAM" id="MobiDB-lite"/>
    </source>
</evidence>